<comment type="caution">
    <text evidence="1">The sequence shown here is derived from an EMBL/GenBank/DDBJ whole genome shotgun (WGS) entry which is preliminary data.</text>
</comment>
<dbReference type="Proteomes" id="UP001057402">
    <property type="component" value="Chromosome 8"/>
</dbReference>
<organism evidence="1 2">
    <name type="scientific">Melastoma candidum</name>
    <dbReference type="NCBI Taxonomy" id="119954"/>
    <lineage>
        <taxon>Eukaryota</taxon>
        <taxon>Viridiplantae</taxon>
        <taxon>Streptophyta</taxon>
        <taxon>Embryophyta</taxon>
        <taxon>Tracheophyta</taxon>
        <taxon>Spermatophyta</taxon>
        <taxon>Magnoliopsida</taxon>
        <taxon>eudicotyledons</taxon>
        <taxon>Gunneridae</taxon>
        <taxon>Pentapetalae</taxon>
        <taxon>rosids</taxon>
        <taxon>malvids</taxon>
        <taxon>Myrtales</taxon>
        <taxon>Melastomataceae</taxon>
        <taxon>Melastomatoideae</taxon>
        <taxon>Melastomateae</taxon>
        <taxon>Melastoma</taxon>
    </lineage>
</organism>
<name>A0ACB9N1G6_9MYRT</name>
<keyword evidence="2" id="KW-1185">Reference proteome</keyword>
<gene>
    <name evidence="1" type="ORF">MLD38_028018</name>
</gene>
<evidence type="ECO:0000313" key="2">
    <source>
        <dbReference type="Proteomes" id="UP001057402"/>
    </source>
</evidence>
<protein>
    <submittedName>
        <fullName evidence="1">Uncharacterized protein</fullName>
    </submittedName>
</protein>
<proteinExistence type="predicted"/>
<accession>A0ACB9N1G6</accession>
<dbReference type="EMBL" id="CM042887">
    <property type="protein sequence ID" value="KAI4329657.1"/>
    <property type="molecule type" value="Genomic_DNA"/>
</dbReference>
<evidence type="ECO:0000313" key="1">
    <source>
        <dbReference type="EMBL" id="KAI4329657.1"/>
    </source>
</evidence>
<reference evidence="2" key="1">
    <citation type="journal article" date="2023" name="Front. Plant Sci.">
        <title>Chromosomal-level genome assembly of Melastoma candidum provides insights into trichome evolution.</title>
        <authorList>
            <person name="Zhong Y."/>
            <person name="Wu W."/>
            <person name="Sun C."/>
            <person name="Zou P."/>
            <person name="Liu Y."/>
            <person name="Dai S."/>
            <person name="Zhou R."/>
        </authorList>
    </citation>
    <scope>NUCLEOTIDE SEQUENCE [LARGE SCALE GENOMIC DNA]</scope>
</reference>
<sequence length="100" mass="11301">MREEGSGALHGKQNSIWERADEGRAGFMGNTVKVGLGVRHGLRPRSKRKGQDVITGGDHLARSLSQKHHRASNDQEKEEMMSLMHRDYRIVPRHPPPINN</sequence>